<proteinExistence type="predicted"/>
<feature type="chain" id="PRO_5047265394" evidence="1">
    <location>
        <begin position="33"/>
        <end position="274"/>
    </location>
</feature>
<dbReference type="Pfam" id="PF13645">
    <property type="entry name" value="YkuD_2"/>
    <property type="match status" value="1"/>
</dbReference>
<protein>
    <submittedName>
        <fullName evidence="2">Murein L,D-transpeptidase catalytic domain family protein</fullName>
    </submittedName>
</protein>
<evidence type="ECO:0000313" key="3">
    <source>
        <dbReference type="Proteomes" id="UP001596411"/>
    </source>
</evidence>
<evidence type="ECO:0000313" key="2">
    <source>
        <dbReference type="EMBL" id="MFC7088533.1"/>
    </source>
</evidence>
<dbReference type="RefSeq" id="WP_346061806.1">
    <property type="nucleotide sequence ID" value="NZ_BAAADR010000004.1"/>
</dbReference>
<evidence type="ECO:0000256" key="1">
    <source>
        <dbReference type="SAM" id="SignalP"/>
    </source>
</evidence>
<reference evidence="3" key="1">
    <citation type="journal article" date="2019" name="Int. J. Syst. Evol. Microbiol.">
        <title>The Global Catalogue of Microorganisms (GCM) 10K type strain sequencing project: providing services to taxonomists for standard genome sequencing and annotation.</title>
        <authorList>
            <consortium name="The Broad Institute Genomics Platform"/>
            <consortium name="The Broad Institute Genome Sequencing Center for Infectious Disease"/>
            <person name="Wu L."/>
            <person name="Ma J."/>
        </authorList>
    </citation>
    <scope>NUCLEOTIDE SEQUENCE [LARGE SCALE GENOMIC DNA]</scope>
    <source>
        <strain evidence="3">CGMCC 1.13666</strain>
    </source>
</reference>
<dbReference type="EMBL" id="JBHSZP010000002">
    <property type="protein sequence ID" value="MFC7088533.1"/>
    <property type="molecule type" value="Genomic_DNA"/>
</dbReference>
<gene>
    <name evidence="2" type="ORF">ACFQH5_03075</name>
</gene>
<dbReference type="PANTHER" id="PTHR38477:SF1">
    <property type="entry name" value="MUREIN L,D-TRANSPEPTIDASE CATALYTIC DOMAIN FAMILY PROTEIN"/>
    <property type="match status" value="1"/>
</dbReference>
<comment type="caution">
    <text evidence="2">The sequence shown here is derived from an EMBL/GenBank/DDBJ whole genome shotgun (WGS) entry which is preliminary data.</text>
</comment>
<accession>A0ABW2EV58</accession>
<name>A0ABW2EV58_9GAMM</name>
<feature type="signal peptide" evidence="1">
    <location>
        <begin position="1"/>
        <end position="32"/>
    </location>
</feature>
<keyword evidence="3" id="KW-1185">Reference proteome</keyword>
<dbReference type="Proteomes" id="UP001596411">
    <property type="component" value="Unassembled WGS sequence"/>
</dbReference>
<organism evidence="2 3">
    <name type="scientific">Halomonas salifodinae</name>
    <dbReference type="NCBI Taxonomy" id="438745"/>
    <lineage>
        <taxon>Bacteria</taxon>
        <taxon>Pseudomonadati</taxon>
        <taxon>Pseudomonadota</taxon>
        <taxon>Gammaproteobacteria</taxon>
        <taxon>Oceanospirillales</taxon>
        <taxon>Halomonadaceae</taxon>
        <taxon>Halomonas</taxon>
    </lineage>
</organism>
<dbReference type="PANTHER" id="PTHR38477">
    <property type="entry name" value="HYPOTHETICAL EXPORTED PROTEIN"/>
    <property type="match status" value="1"/>
</dbReference>
<sequence>MTLDAPSSSLGRSLGRLTCLLLPMALATPTLAGAPSESLPMASAERLSDTLKRLAPGADARVLERAAQAWNCARPDAERLAVIDFARSANEPRLWVFDLAEERLLFEELVSHGRGTGDEQARWFSNTPESHQSSLGLFRTLNSYDGSNGYSLRLEGLEPGVNDLAYERAIVIHGADYVSEEFIAANGRLGRSFGCPAVRQEVAYPLIDSIKEGQYLFAHYPDDDWVDGSDFLACTPSLRLARQIDVGGISLATAYTAQGDSASDADWLASRHRE</sequence>
<keyword evidence="1" id="KW-0732">Signal</keyword>
<dbReference type="InterPro" id="IPR032676">
    <property type="entry name" value="YkuD_2"/>
</dbReference>